<reference evidence="1" key="1">
    <citation type="submission" date="2018-05" db="EMBL/GenBank/DDBJ databases">
        <authorList>
            <person name="Lanie J.A."/>
            <person name="Ng W.-L."/>
            <person name="Kazmierczak K.M."/>
            <person name="Andrzejewski T.M."/>
            <person name="Davidsen T.M."/>
            <person name="Wayne K.J."/>
            <person name="Tettelin H."/>
            <person name="Glass J.I."/>
            <person name="Rusch D."/>
            <person name="Podicherti R."/>
            <person name="Tsui H.-C.T."/>
            <person name="Winkler M.E."/>
        </authorList>
    </citation>
    <scope>NUCLEOTIDE SEQUENCE</scope>
</reference>
<accession>A0A382FW48</accession>
<evidence type="ECO:0000313" key="1">
    <source>
        <dbReference type="EMBL" id="SVB66604.1"/>
    </source>
</evidence>
<protein>
    <submittedName>
        <fullName evidence="1">Uncharacterized protein</fullName>
    </submittedName>
</protein>
<sequence>MKPRILFSTVFVFIAFSTIAWGTHTGFTESAISTSA</sequence>
<dbReference type="AlphaFoldDB" id="A0A382FW48"/>
<name>A0A382FW48_9ZZZZ</name>
<dbReference type="EMBL" id="UINC01051900">
    <property type="protein sequence ID" value="SVB66604.1"/>
    <property type="molecule type" value="Genomic_DNA"/>
</dbReference>
<gene>
    <name evidence="1" type="ORF">METZ01_LOCUS219458</name>
</gene>
<feature type="non-terminal residue" evidence="1">
    <location>
        <position position="36"/>
    </location>
</feature>
<proteinExistence type="predicted"/>
<organism evidence="1">
    <name type="scientific">marine metagenome</name>
    <dbReference type="NCBI Taxonomy" id="408172"/>
    <lineage>
        <taxon>unclassified sequences</taxon>
        <taxon>metagenomes</taxon>
        <taxon>ecological metagenomes</taxon>
    </lineage>
</organism>